<evidence type="ECO:0000313" key="1">
    <source>
        <dbReference type="EMBL" id="MBB6036448.1"/>
    </source>
</evidence>
<accession>A0A841FRQ4</accession>
<dbReference type="EMBL" id="JACHGT010000009">
    <property type="protein sequence ID" value="MBB6036448.1"/>
    <property type="molecule type" value="Genomic_DNA"/>
</dbReference>
<organism evidence="1 2">
    <name type="scientific">Phytomonospora endophytica</name>
    <dbReference type="NCBI Taxonomy" id="714109"/>
    <lineage>
        <taxon>Bacteria</taxon>
        <taxon>Bacillati</taxon>
        <taxon>Actinomycetota</taxon>
        <taxon>Actinomycetes</taxon>
        <taxon>Micromonosporales</taxon>
        <taxon>Micromonosporaceae</taxon>
        <taxon>Phytomonospora</taxon>
    </lineage>
</organism>
<proteinExistence type="predicted"/>
<dbReference type="RefSeq" id="WP_184789298.1">
    <property type="nucleotide sequence ID" value="NZ_BONT01000029.1"/>
</dbReference>
<keyword evidence="2" id="KW-1185">Reference proteome</keyword>
<protein>
    <submittedName>
        <fullName evidence="1">Uncharacterized protein</fullName>
    </submittedName>
</protein>
<gene>
    <name evidence="1" type="ORF">HNR73_004319</name>
</gene>
<dbReference type="Proteomes" id="UP000548476">
    <property type="component" value="Unassembled WGS sequence"/>
</dbReference>
<evidence type="ECO:0000313" key="2">
    <source>
        <dbReference type="Proteomes" id="UP000548476"/>
    </source>
</evidence>
<dbReference type="AlphaFoldDB" id="A0A841FRQ4"/>
<comment type="caution">
    <text evidence="1">The sequence shown here is derived from an EMBL/GenBank/DDBJ whole genome shotgun (WGS) entry which is preliminary data.</text>
</comment>
<dbReference type="InterPro" id="IPR046182">
    <property type="entry name" value="DUF6210"/>
</dbReference>
<reference evidence="1 2" key="1">
    <citation type="submission" date="2020-08" db="EMBL/GenBank/DDBJ databases">
        <title>Genomic Encyclopedia of Type Strains, Phase IV (KMG-IV): sequencing the most valuable type-strain genomes for metagenomic binning, comparative biology and taxonomic classification.</title>
        <authorList>
            <person name="Goeker M."/>
        </authorList>
    </citation>
    <scope>NUCLEOTIDE SEQUENCE [LARGE SCALE GENOMIC DNA]</scope>
    <source>
        <strain evidence="1 2">YIM 65646</strain>
    </source>
</reference>
<sequence length="142" mass="15692">MPSTRYVFLDPIGASTGGWLSVIMSAPTGVVYQTQYGGTACRPGAAEGFLVPIFGEEPDEGLRDLFELHFQGAGTRGHDWDDAELNRLRRLVGEVEYWSCDGRDETSHPLVLDERLLHEVDEAWIPVSTPDGPGILTWMNSD</sequence>
<dbReference type="Pfam" id="PF19715">
    <property type="entry name" value="DUF6210"/>
    <property type="match status" value="1"/>
</dbReference>
<name>A0A841FRQ4_9ACTN</name>